<dbReference type="AlphaFoldDB" id="A0A9J6BA61"/>
<evidence type="ECO:0000313" key="2">
    <source>
        <dbReference type="EMBL" id="KAG5666700.1"/>
    </source>
</evidence>
<protein>
    <recommendedName>
        <fullName evidence="1">MULE transposase domain-containing protein</fullName>
    </recommendedName>
</protein>
<dbReference type="Proteomes" id="UP001107558">
    <property type="component" value="Chromosome 4"/>
</dbReference>
<proteinExistence type="predicted"/>
<dbReference type="Pfam" id="PF10551">
    <property type="entry name" value="MULE"/>
    <property type="match status" value="1"/>
</dbReference>
<dbReference type="InterPro" id="IPR018289">
    <property type="entry name" value="MULE_transposase_dom"/>
</dbReference>
<dbReference type="OrthoDB" id="7778943at2759"/>
<gene>
    <name evidence="2" type="ORF">PVAND_014715</name>
</gene>
<keyword evidence="3" id="KW-1185">Reference proteome</keyword>
<evidence type="ECO:0000313" key="3">
    <source>
        <dbReference type="Proteomes" id="UP001107558"/>
    </source>
</evidence>
<name>A0A9J6BA61_POLVA</name>
<sequence length="460" mass="53973">MNDNFKEVNLKEGVKCSHIYFNDDHCLYYIYKTTNKIKYVECIEAGCACKGKIIEDKFIRTNDAIHKHKNNHEAKAEYEIAFLDLRNTVRTDHRPIRVLHQETLRKISLEASSMMPFKKIRKTLQRLRHEEMPVCQDMNEFISMLENNNDVFNTYGKLHNEDFYQGAINNMPIFANMILINEIKGEFMIFVDATFGITPFRQHQLLVILAELQGKPRPIIYAIMNSRSQSDYQALFDQIRYGVFSQGNVSRVPTVAMVDFEQAIRKALVNVWPLINVRGCYFHYSQAIRRKALNFTELSRKITRSSEHKTILNLFKQLSLLPINRVQVAYNTLLDYIQSKPLVAKDFESFIDYFNKTWFKRYSLEDWNVSDLFYRTNNHTEGHNNFLKQTIKQNPPPFTFLKSLLDLAYDASSDFLNDKSMNIQTSKDRSLISERLKKALESLNNGKINEIKFLQLMAEN</sequence>
<reference evidence="2" key="1">
    <citation type="submission" date="2021-03" db="EMBL/GenBank/DDBJ databases">
        <title>Chromosome level genome of the anhydrobiotic midge Polypedilum vanderplanki.</title>
        <authorList>
            <person name="Yoshida Y."/>
            <person name="Kikawada T."/>
            <person name="Gusev O."/>
        </authorList>
    </citation>
    <scope>NUCLEOTIDE SEQUENCE</scope>
    <source>
        <strain evidence="2">NIAS01</strain>
        <tissue evidence="2">Whole body or cell culture</tissue>
    </source>
</reference>
<comment type="caution">
    <text evidence="2">The sequence shown here is derived from an EMBL/GenBank/DDBJ whole genome shotgun (WGS) entry which is preliminary data.</text>
</comment>
<dbReference type="EMBL" id="JADBJN010000004">
    <property type="protein sequence ID" value="KAG5666700.1"/>
    <property type="molecule type" value="Genomic_DNA"/>
</dbReference>
<accession>A0A9J6BA61</accession>
<feature type="domain" description="MULE transposase" evidence="1">
    <location>
        <begin position="189"/>
        <end position="285"/>
    </location>
</feature>
<evidence type="ECO:0000259" key="1">
    <source>
        <dbReference type="Pfam" id="PF10551"/>
    </source>
</evidence>
<organism evidence="2 3">
    <name type="scientific">Polypedilum vanderplanki</name>
    <name type="common">Sleeping chironomid midge</name>
    <dbReference type="NCBI Taxonomy" id="319348"/>
    <lineage>
        <taxon>Eukaryota</taxon>
        <taxon>Metazoa</taxon>
        <taxon>Ecdysozoa</taxon>
        <taxon>Arthropoda</taxon>
        <taxon>Hexapoda</taxon>
        <taxon>Insecta</taxon>
        <taxon>Pterygota</taxon>
        <taxon>Neoptera</taxon>
        <taxon>Endopterygota</taxon>
        <taxon>Diptera</taxon>
        <taxon>Nematocera</taxon>
        <taxon>Chironomoidea</taxon>
        <taxon>Chironomidae</taxon>
        <taxon>Chironominae</taxon>
        <taxon>Polypedilum</taxon>
        <taxon>Polypedilum</taxon>
    </lineage>
</organism>